<name>A0ACA9N3D7_9GLOM</name>
<gene>
    <name evidence="1" type="ORF">DHETER_LOCUS8042</name>
</gene>
<sequence length="40" mass="4675">DLFQQGSGNCYYMRRSTSTKYKTGRNCHHMGRSTSTREKT</sequence>
<feature type="non-terminal residue" evidence="1">
    <location>
        <position position="1"/>
    </location>
</feature>
<proteinExistence type="predicted"/>
<organism evidence="1 2">
    <name type="scientific">Dentiscutata heterogama</name>
    <dbReference type="NCBI Taxonomy" id="1316150"/>
    <lineage>
        <taxon>Eukaryota</taxon>
        <taxon>Fungi</taxon>
        <taxon>Fungi incertae sedis</taxon>
        <taxon>Mucoromycota</taxon>
        <taxon>Glomeromycotina</taxon>
        <taxon>Glomeromycetes</taxon>
        <taxon>Diversisporales</taxon>
        <taxon>Gigasporaceae</taxon>
        <taxon>Dentiscutata</taxon>
    </lineage>
</organism>
<protein>
    <submittedName>
        <fullName evidence="1">11629_t:CDS:1</fullName>
    </submittedName>
</protein>
<accession>A0ACA9N3D7</accession>
<dbReference type="EMBL" id="CAJVPU010012249">
    <property type="protein sequence ID" value="CAG8621674.1"/>
    <property type="molecule type" value="Genomic_DNA"/>
</dbReference>
<reference evidence="1" key="1">
    <citation type="submission" date="2021-06" db="EMBL/GenBank/DDBJ databases">
        <authorList>
            <person name="Kallberg Y."/>
            <person name="Tangrot J."/>
            <person name="Rosling A."/>
        </authorList>
    </citation>
    <scope>NUCLEOTIDE SEQUENCE</scope>
    <source>
        <strain evidence="1">IL203A</strain>
    </source>
</reference>
<comment type="caution">
    <text evidence="1">The sequence shown here is derived from an EMBL/GenBank/DDBJ whole genome shotgun (WGS) entry which is preliminary data.</text>
</comment>
<evidence type="ECO:0000313" key="1">
    <source>
        <dbReference type="EMBL" id="CAG8621674.1"/>
    </source>
</evidence>
<keyword evidence="2" id="KW-1185">Reference proteome</keyword>
<feature type="non-terminal residue" evidence="1">
    <location>
        <position position="40"/>
    </location>
</feature>
<evidence type="ECO:0000313" key="2">
    <source>
        <dbReference type="Proteomes" id="UP000789702"/>
    </source>
</evidence>
<dbReference type="Proteomes" id="UP000789702">
    <property type="component" value="Unassembled WGS sequence"/>
</dbReference>